<evidence type="ECO:0000313" key="6">
    <source>
        <dbReference type="EMBL" id="GAA4129006.1"/>
    </source>
</evidence>
<comment type="caution">
    <text evidence="6">The sequence shown here is derived from an EMBL/GenBank/DDBJ whole genome shotgun (WGS) entry which is preliminary data.</text>
</comment>
<organism evidence="6 7">
    <name type="scientific">Nocardioides fonticola</name>
    <dbReference type="NCBI Taxonomy" id="450363"/>
    <lineage>
        <taxon>Bacteria</taxon>
        <taxon>Bacillati</taxon>
        <taxon>Actinomycetota</taxon>
        <taxon>Actinomycetes</taxon>
        <taxon>Propionibacteriales</taxon>
        <taxon>Nocardioidaceae</taxon>
        <taxon>Nocardioides</taxon>
    </lineage>
</organism>
<keyword evidence="3" id="KW-0560">Oxidoreductase</keyword>
<keyword evidence="7" id="KW-1185">Reference proteome</keyword>
<dbReference type="InterPro" id="IPR019952">
    <property type="entry name" value="F420_OxRdatse_Rv1855c_pred"/>
</dbReference>
<dbReference type="InterPro" id="IPR050172">
    <property type="entry name" value="SsuD_RutA_monooxygenase"/>
</dbReference>
<evidence type="ECO:0000256" key="3">
    <source>
        <dbReference type="ARBA" id="ARBA00023002"/>
    </source>
</evidence>
<dbReference type="Proteomes" id="UP001501495">
    <property type="component" value="Unassembled WGS sequence"/>
</dbReference>
<dbReference type="PANTHER" id="PTHR42847:SF4">
    <property type="entry name" value="ALKANESULFONATE MONOOXYGENASE-RELATED"/>
    <property type="match status" value="1"/>
</dbReference>
<evidence type="ECO:0000256" key="4">
    <source>
        <dbReference type="ARBA" id="ARBA00023033"/>
    </source>
</evidence>
<evidence type="ECO:0000313" key="7">
    <source>
        <dbReference type="Proteomes" id="UP001501495"/>
    </source>
</evidence>
<feature type="domain" description="Luciferase-like" evidence="5">
    <location>
        <begin position="6"/>
        <end position="259"/>
    </location>
</feature>
<sequence length="317" mass="34112">MELRVFTEPQQGATYDDLLTVAQEAERLGFGAFFRSDHYLGMGTPGLPGPTDAWTTLAGLARETSTIRLGTLMTSATFRYPGPLAIQVAQVDQMSGGRVELGLGAGWFTAEHEKYAIPFPDTRTRFDRFEEQLAVVTGLWGADAGADGTGEGFSFSGEHYTVQNSPGLPKPTQRGGHAGGVPILIGGGGKKRTPALTARYADEFNLPFMPFDDGLTQIGRVRAACEEIGRDPDSLVYSSALVLCVGETEAEVERRAAAIGREVGELRENGLAGTVEEVVDKIGRYRESGQTRLYLQTLDLTDLDHLRLVAAAVMPAL</sequence>
<evidence type="ECO:0000259" key="5">
    <source>
        <dbReference type="Pfam" id="PF00296"/>
    </source>
</evidence>
<proteinExistence type="predicted"/>
<keyword evidence="2" id="KW-0288">FMN</keyword>
<dbReference type="Gene3D" id="3.20.20.30">
    <property type="entry name" value="Luciferase-like domain"/>
    <property type="match status" value="1"/>
</dbReference>
<evidence type="ECO:0000256" key="2">
    <source>
        <dbReference type="ARBA" id="ARBA00022643"/>
    </source>
</evidence>
<dbReference type="SUPFAM" id="SSF51679">
    <property type="entry name" value="Bacterial luciferase-like"/>
    <property type="match status" value="1"/>
</dbReference>
<dbReference type="Pfam" id="PF00296">
    <property type="entry name" value="Bac_luciferase"/>
    <property type="match status" value="1"/>
</dbReference>
<name>A0ABP7Y1R4_9ACTN</name>
<dbReference type="InterPro" id="IPR036661">
    <property type="entry name" value="Luciferase-like_sf"/>
</dbReference>
<gene>
    <name evidence="6" type="ORF">GCM10022215_41120</name>
</gene>
<keyword evidence="4" id="KW-0503">Monooxygenase</keyword>
<dbReference type="PANTHER" id="PTHR42847">
    <property type="entry name" value="ALKANESULFONATE MONOOXYGENASE"/>
    <property type="match status" value="1"/>
</dbReference>
<reference evidence="7" key="1">
    <citation type="journal article" date="2019" name="Int. J. Syst. Evol. Microbiol.">
        <title>The Global Catalogue of Microorganisms (GCM) 10K type strain sequencing project: providing services to taxonomists for standard genome sequencing and annotation.</title>
        <authorList>
            <consortium name="The Broad Institute Genomics Platform"/>
            <consortium name="The Broad Institute Genome Sequencing Center for Infectious Disease"/>
            <person name="Wu L."/>
            <person name="Ma J."/>
        </authorList>
    </citation>
    <scope>NUCLEOTIDE SEQUENCE [LARGE SCALE GENOMIC DNA]</scope>
    <source>
        <strain evidence="7">JCM 16703</strain>
    </source>
</reference>
<dbReference type="NCBIfam" id="TIGR03560">
    <property type="entry name" value="F420_Rv1855c"/>
    <property type="match status" value="1"/>
</dbReference>
<dbReference type="EMBL" id="BAAAZH010000033">
    <property type="protein sequence ID" value="GAA4129006.1"/>
    <property type="molecule type" value="Genomic_DNA"/>
</dbReference>
<protein>
    <submittedName>
        <fullName evidence="6">LLM class F420-dependent oxidoreductase</fullName>
    </submittedName>
</protein>
<evidence type="ECO:0000256" key="1">
    <source>
        <dbReference type="ARBA" id="ARBA00022630"/>
    </source>
</evidence>
<keyword evidence="1" id="KW-0285">Flavoprotein</keyword>
<dbReference type="RefSeq" id="WP_344735403.1">
    <property type="nucleotide sequence ID" value="NZ_BAAAZH010000033.1"/>
</dbReference>
<accession>A0ABP7Y1R4</accession>
<dbReference type="InterPro" id="IPR011251">
    <property type="entry name" value="Luciferase-like_dom"/>
</dbReference>